<dbReference type="InterPro" id="IPR043128">
    <property type="entry name" value="Rev_trsase/Diguanyl_cyclase"/>
</dbReference>
<feature type="transmembrane region" description="Helical" evidence="4">
    <location>
        <begin position="92"/>
        <end position="110"/>
    </location>
</feature>
<dbReference type="PANTHER" id="PTHR45138:SF9">
    <property type="entry name" value="DIGUANYLATE CYCLASE DGCM-RELATED"/>
    <property type="match status" value="1"/>
</dbReference>
<dbReference type="GO" id="GO:1902201">
    <property type="term" value="P:negative regulation of bacterial-type flagellum-dependent cell motility"/>
    <property type="evidence" value="ECO:0007669"/>
    <property type="project" value="TreeGrafter"/>
</dbReference>
<dbReference type="SUPFAM" id="SSF55073">
    <property type="entry name" value="Nucleotide cyclase"/>
    <property type="match status" value="1"/>
</dbReference>
<dbReference type="InterPro" id="IPR029787">
    <property type="entry name" value="Nucleotide_cyclase"/>
</dbReference>
<dbReference type="SMART" id="SM00267">
    <property type="entry name" value="GGDEF"/>
    <property type="match status" value="1"/>
</dbReference>
<dbReference type="Gene3D" id="3.30.70.270">
    <property type="match status" value="1"/>
</dbReference>
<dbReference type="NCBIfam" id="TIGR00254">
    <property type="entry name" value="GGDEF"/>
    <property type="match status" value="1"/>
</dbReference>
<sequence length="403" mass="43058">MHVDLITLYLLAIGTLLASSAMTLWERRTHPARRKELSILSAAYATLAIGCAAAAFRHTLPGVTGAALSNLVIVTGYLLILHGAAALSGRQYRAGSIALVALLALTWAVAGTRGEALMWGYVSAIPIAIACGMTALELSRNNALKRFQSRRIAAWVSGGHALFYAFRAFILPWLATQFGPKIFSIASQITMYEGVLYSVVLPMTLLKLVREEAHEQLLLESQTDYLTGLGNRRRFFEEGTRVISDGGAAQSVSLLAFDLDHFKTINDRYGHETGDEVLKSFGQIARSVLGADAILARIGGEEFAALLPGQDSRRAKELGSAIVKRFAATVSHRIDGAGIQATVSIGLAQSGSEALTLGELLAAADQALYRAKSLGGNRLELAQTAAKSQSAESDTARRRGTTV</sequence>
<evidence type="ECO:0000256" key="1">
    <source>
        <dbReference type="ARBA" id="ARBA00012528"/>
    </source>
</evidence>
<evidence type="ECO:0000259" key="5">
    <source>
        <dbReference type="PROSITE" id="PS50887"/>
    </source>
</evidence>
<gene>
    <name evidence="6" type="ORF">SAMN05443245_5138</name>
</gene>
<evidence type="ECO:0000256" key="2">
    <source>
        <dbReference type="ARBA" id="ARBA00034247"/>
    </source>
</evidence>
<dbReference type="GO" id="GO:0043709">
    <property type="term" value="P:cell adhesion involved in single-species biofilm formation"/>
    <property type="evidence" value="ECO:0007669"/>
    <property type="project" value="TreeGrafter"/>
</dbReference>
<evidence type="ECO:0000256" key="4">
    <source>
        <dbReference type="SAM" id="Phobius"/>
    </source>
</evidence>
<accession>A0A1H1IHA6</accession>
<comment type="catalytic activity">
    <reaction evidence="2">
        <text>2 GTP = 3',3'-c-di-GMP + 2 diphosphate</text>
        <dbReference type="Rhea" id="RHEA:24898"/>
        <dbReference type="ChEBI" id="CHEBI:33019"/>
        <dbReference type="ChEBI" id="CHEBI:37565"/>
        <dbReference type="ChEBI" id="CHEBI:58805"/>
        <dbReference type="EC" id="2.7.7.65"/>
    </reaction>
</comment>
<dbReference type="PROSITE" id="PS50887">
    <property type="entry name" value="GGDEF"/>
    <property type="match status" value="1"/>
</dbReference>
<keyword evidence="4" id="KW-0812">Transmembrane</keyword>
<dbReference type="InterPro" id="IPR000160">
    <property type="entry name" value="GGDEF_dom"/>
</dbReference>
<feature type="transmembrane region" description="Helical" evidence="4">
    <location>
        <begin position="37"/>
        <end position="56"/>
    </location>
</feature>
<dbReference type="Proteomes" id="UP000183487">
    <property type="component" value="Unassembled WGS sequence"/>
</dbReference>
<feature type="domain" description="GGDEF" evidence="5">
    <location>
        <begin position="250"/>
        <end position="384"/>
    </location>
</feature>
<dbReference type="CDD" id="cd01949">
    <property type="entry name" value="GGDEF"/>
    <property type="match status" value="1"/>
</dbReference>
<dbReference type="OrthoDB" id="9813903at2"/>
<dbReference type="EMBL" id="FNKP01000002">
    <property type="protein sequence ID" value="SDR36706.1"/>
    <property type="molecule type" value="Genomic_DNA"/>
</dbReference>
<protein>
    <recommendedName>
        <fullName evidence="1">diguanylate cyclase</fullName>
        <ecNumber evidence="1">2.7.7.65</ecNumber>
    </recommendedName>
</protein>
<organism evidence="6 7">
    <name type="scientific">Paraburkholderia fungorum</name>
    <dbReference type="NCBI Taxonomy" id="134537"/>
    <lineage>
        <taxon>Bacteria</taxon>
        <taxon>Pseudomonadati</taxon>
        <taxon>Pseudomonadota</taxon>
        <taxon>Betaproteobacteria</taxon>
        <taxon>Burkholderiales</taxon>
        <taxon>Burkholderiaceae</taxon>
        <taxon>Paraburkholderia</taxon>
    </lineage>
</organism>
<feature type="transmembrane region" description="Helical" evidence="4">
    <location>
        <begin position="152"/>
        <end position="170"/>
    </location>
</feature>
<feature type="transmembrane region" description="Helical" evidence="4">
    <location>
        <begin position="62"/>
        <end position="80"/>
    </location>
</feature>
<dbReference type="PANTHER" id="PTHR45138">
    <property type="entry name" value="REGULATORY COMPONENTS OF SENSORY TRANSDUCTION SYSTEM"/>
    <property type="match status" value="1"/>
</dbReference>
<feature type="region of interest" description="Disordered" evidence="3">
    <location>
        <begin position="384"/>
        <end position="403"/>
    </location>
</feature>
<dbReference type="Pfam" id="PF00990">
    <property type="entry name" value="GGDEF"/>
    <property type="match status" value="1"/>
</dbReference>
<dbReference type="InterPro" id="IPR050469">
    <property type="entry name" value="Diguanylate_Cyclase"/>
</dbReference>
<dbReference type="FunFam" id="3.30.70.270:FF:000001">
    <property type="entry name" value="Diguanylate cyclase domain protein"/>
    <property type="match status" value="1"/>
</dbReference>
<feature type="transmembrane region" description="Helical" evidence="4">
    <location>
        <begin position="6"/>
        <end position="25"/>
    </location>
</feature>
<dbReference type="EC" id="2.7.7.65" evidence="1"/>
<dbReference type="RefSeq" id="WP_074769831.1">
    <property type="nucleotide sequence ID" value="NZ_FNKP01000002.1"/>
</dbReference>
<reference evidence="7" key="1">
    <citation type="submission" date="2016-10" db="EMBL/GenBank/DDBJ databases">
        <authorList>
            <person name="Varghese N."/>
            <person name="Submissions S."/>
        </authorList>
    </citation>
    <scope>NUCLEOTIDE SEQUENCE [LARGE SCALE GENOMIC DNA]</scope>
    <source>
        <strain evidence="7">GAS106B</strain>
    </source>
</reference>
<dbReference type="AlphaFoldDB" id="A0A1H1IHA6"/>
<dbReference type="GO" id="GO:0052621">
    <property type="term" value="F:diguanylate cyclase activity"/>
    <property type="evidence" value="ECO:0007669"/>
    <property type="project" value="UniProtKB-EC"/>
</dbReference>
<keyword evidence="4" id="KW-0472">Membrane</keyword>
<evidence type="ECO:0000256" key="3">
    <source>
        <dbReference type="SAM" id="MobiDB-lite"/>
    </source>
</evidence>
<keyword evidence="7" id="KW-1185">Reference proteome</keyword>
<keyword evidence="4" id="KW-1133">Transmembrane helix</keyword>
<dbReference type="GO" id="GO:0005886">
    <property type="term" value="C:plasma membrane"/>
    <property type="evidence" value="ECO:0007669"/>
    <property type="project" value="TreeGrafter"/>
</dbReference>
<proteinExistence type="predicted"/>
<name>A0A1H1IHA6_9BURK</name>
<feature type="transmembrane region" description="Helical" evidence="4">
    <location>
        <begin position="116"/>
        <end position="136"/>
    </location>
</feature>
<evidence type="ECO:0000313" key="7">
    <source>
        <dbReference type="Proteomes" id="UP000183487"/>
    </source>
</evidence>
<evidence type="ECO:0000313" key="6">
    <source>
        <dbReference type="EMBL" id="SDR36706.1"/>
    </source>
</evidence>